<dbReference type="OrthoDB" id="1682423at2"/>
<evidence type="ECO:0000256" key="1">
    <source>
        <dbReference type="ARBA" id="ARBA00004651"/>
    </source>
</evidence>
<feature type="domain" description="YetF C-terminal" evidence="8">
    <location>
        <begin position="82"/>
        <end position="203"/>
    </location>
</feature>
<dbReference type="PANTHER" id="PTHR34582:SF6">
    <property type="entry name" value="UPF0702 TRANSMEMBRANE PROTEIN YCAP"/>
    <property type="match status" value="1"/>
</dbReference>
<organism evidence="9 10">
    <name type="scientific">Metabacillus litoralis</name>
    <dbReference type="NCBI Taxonomy" id="152268"/>
    <lineage>
        <taxon>Bacteria</taxon>
        <taxon>Bacillati</taxon>
        <taxon>Bacillota</taxon>
        <taxon>Bacilli</taxon>
        <taxon>Bacillales</taxon>
        <taxon>Bacillaceae</taxon>
        <taxon>Metabacillus</taxon>
    </lineage>
</organism>
<dbReference type="AlphaFoldDB" id="A0A179STB4"/>
<sequence>MEVYITIVARTIFLYFLIVLIFRLMGKREIGELSIFDLVVFLMIAEMAVTAIEDHKDSLIHTIIPMFLLMIIQISLAFLSLKSQKIRHLLDGKPTIIINRGKVDEHAMRSQRYNFDDLMTHLREKDIKSIADVEFALLESSGKLSVIEKQKDKRNQPELPIPVIIDGRIQEENLESINKNNLWLRQQLRKLGYDNIKHISFCSFGKGIFFIDLKDEKK</sequence>
<feature type="transmembrane region" description="Helical" evidence="7">
    <location>
        <begin position="33"/>
        <end position="52"/>
    </location>
</feature>
<dbReference type="EMBL" id="LWSG01000023">
    <property type="protein sequence ID" value="OAS84957.1"/>
    <property type="molecule type" value="Genomic_DNA"/>
</dbReference>
<evidence type="ECO:0000256" key="4">
    <source>
        <dbReference type="ARBA" id="ARBA00022692"/>
    </source>
</evidence>
<comment type="subcellular location">
    <subcellularLocation>
        <location evidence="1">Cell membrane</location>
        <topology evidence="1">Multi-pass membrane protein</topology>
    </subcellularLocation>
</comment>
<evidence type="ECO:0000259" key="8">
    <source>
        <dbReference type="Pfam" id="PF04239"/>
    </source>
</evidence>
<accession>A0A179STB4</accession>
<keyword evidence="6 7" id="KW-0472">Membrane</keyword>
<evidence type="ECO:0000256" key="6">
    <source>
        <dbReference type="ARBA" id="ARBA00023136"/>
    </source>
</evidence>
<dbReference type="Pfam" id="PF04239">
    <property type="entry name" value="DUF421"/>
    <property type="match status" value="1"/>
</dbReference>
<proteinExistence type="inferred from homology"/>
<dbReference type="Gene3D" id="3.30.240.20">
    <property type="entry name" value="bsu07140 like domains"/>
    <property type="match status" value="2"/>
</dbReference>
<evidence type="ECO:0000256" key="2">
    <source>
        <dbReference type="ARBA" id="ARBA00006448"/>
    </source>
</evidence>
<gene>
    <name evidence="9" type="ORF">A6K24_05450</name>
</gene>
<dbReference type="Proteomes" id="UP000078534">
    <property type="component" value="Unassembled WGS sequence"/>
</dbReference>
<evidence type="ECO:0000256" key="5">
    <source>
        <dbReference type="ARBA" id="ARBA00022989"/>
    </source>
</evidence>
<comment type="similarity">
    <text evidence="2">Belongs to the UPF0702 family.</text>
</comment>
<dbReference type="InterPro" id="IPR007353">
    <property type="entry name" value="DUF421"/>
</dbReference>
<dbReference type="PANTHER" id="PTHR34582">
    <property type="entry name" value="UPF0702 TRANSMEMBRANE PROTEIN YCAP"/>
    <property type="match status" value="1"/>
</dbReference>
<comment type="caution">
    <text evidence="9">The sequence shown here is derived from an EMBL/GenBank/DDBJ whole genome shotgun (WGS) entry which is preliminary data.</text>
</comment>
<keyword evidence="4 7" id="KW-0812">Transmembrane</keyword>
<evidence type="ECO:0000313" key="9">
    <source>
        <dbReference type="EMBL" id="OAS84957.1"/>
    </source>
</evidence>
<feature type="transmembrane region" description="Helical" evidence="7">
    <location>
        <begin position="6"/>
        <end position="26"/>
    </location>
</feature>
<dbReference type="STRING" id="152268.A6K24_05450"/>
<keyword evidence="10" id="KW-1185">Reference proteome</keyword>
<protein>
    <recommendedName>
        <fullName evidence="8">YetF C-terminal domain-containing protein</fullName>
    </recommendedName>
</protein>
<keyword evidence="5 7" id="KW-1133">Transmembrane helix</keyword>
<feature type="transmembrane region" description="Helical" evidence="7">
    <location>
        <begin position="58"/>
        <end position="79"/>
    </location>
</feature>
<dbReference type="GO" id="GO:0005886">
    <property type="term" value="C:plasma membrane"/>
    <property type="evidence" value="ECO:0007669"/>
    <property type="project" value="UniProtKB-SubCell"/>
</dbReference>
<dbReference type="InterPro" id="IPR023090">
    <property type="entry name" value="UPF0702_alpha/beta_dom_sf"/>
</dbReference>
<evidence type="ECO:0000256" key="3">
    <source>
        <dbReference type="ARBA" id="ARBA00022475"/>
    </source>
</evidence>
<keyword evidence="3" id="KW-1003">Cell membrane</keyword>
<dbReference type="RefSeq" id="WP_066334437.1">
    <property type="nucleotide sequence ID" value="NZ_LWSG01000023.1"/>
</dbReference>
<reference evidence="10" key="1">
    <citation type="submission" date="2016-04" db="EMBL/GenBank/DDBJ databases">
        <authorList>
            <person name="Lyu Z."/>
            <person name="Lyu W."/>
        </authorList>
    </citation>
    <scope>NUCLEOTIDE SEQUENCE [LARGE SCALE GENOMIC DNA]</scope>
    <source>
        <strain evidence="10">C44</strain>
    </source>
</reference>
<evidence type="ECO:0000313" key="10">
    <source>
        <dbReference type="Proteomes" id="UP000078534"/>
    </source>
</evidence>
<name>A0A179STB4_9BACI</name>
<evidence type="ECO:0000256" key="7">
    <source>
        <dbReference type="SAM" id="Phobius"/>
    </source>
</evidence>